<sequence length="76" mass="8362">MKINILKGIMLGAVACIIIGCGESEKSVEYYLNHDKEREEKVKECKEKGGIDSSINCKHAGKAAYQKILDNTKAGF</sequence>
<keyword evidence="1" id="KW-0808">Transferase</keyword>
<reference evidence="1 2" key="1">
    <citation type="journal article" date="2014" name="Genome Announc.">
        <title>Draft genome sequences of eight enterohepatic helicobacter species isolated from both laboratory and wild rodents.</title>
        <authorList>
            <person name="Sheh A."/>
            <person name="Shen Z."/>
            <person name="Fox J.G."/>
        </authorList>
    </citation>
    <scope>NUCLEOTIDE SEQUENCE [LARGE SCALE GENOMIC DNA]</scope>
    <source>
        <strain evidence="1 2">ATCC 700114</strain>
    </source>
</reference>
<dbReference type="EMBL" id="JRPL02000074">
    <property type="protein sequence ID" value="TLD79319.1"/>
    <property type="molecule type" value="Genomic_DNA"/>
</dbReference>
<protein>
    <submittedName>
        <fullName evidence="1">Acetyltransferase</fullName>
    </submittedName>
</protein>
<dbReference type="InterPro" id="IPR047937">
    <property type="entry name" value="Eex_IncN-like"/>
</dbReference>
<proteinExistence type="predicted"/>
<dbReference type="NCBIfam" id="NF033894">
    <property type="entry name" value="Eex_IncN"/>
    <property type="match status" value="1"/>
</dbReference>
<evidence type="ECO:0000313" key="1">
    <source>
        <dbReference type="EMBL" id="TLD79319.1"/>
    </source>
</evidence>
<comment type="caution">
    <text evidence="1">The sequence shown here is derived from an EMBL/GenBank/DDBJ whole genome shotgun (WGS) entry which is preliminary data.</text>
</comment>
<dbReference type="Proteomes" id="UP000029878">
    <property type="component" value="Unassembled WGS sequence"/>
</dbReference>
<accession>A0A099VCT6</accession>
<dbReference type="RefSeq" id="WP_034347340.1">
    <property type="nucleotide sequence ID" value="NZ_FZNG01000022.1"/>
</dbReference>
<dbReference type="GO" id="GO:0016740">
    <property type="term" value="F:transferase activity"/>
    <property type="evidence" value="ECO:0007669"/>
    <property type="project" value="UniProtKB-KW"/>
</dbReference>
<organism evidence="1 2">
    <name type="scientific">Helicobacter trogontum</name>
    <dbReference type="NCBI Taxonomy" id="50960"/>
    <lineage>
        <taxon>Bacteria</taxon>
        <taxon>Pseudomonadati</taxon>
        <taxon>Campylobacterota</taxon>
        <taxon>Epsilonproteobacteria</taxon>
        <taxon>Campylobacterales</taxon>
        <taxon>Helicobacteraceae</taxon>
        <taxon>Helicobacter</taxon>
    </lineage>
</organism>
<name>A0A099VCT6_9HELI</name>
<dbReference type="OrthoDB" id="6944087at2"/>
<gene>
    <name evidence="1" type="ORF">LS81_010795</name>
</gene>
<dbReference type="AlphaFoldDB" id="A0A099VCT6"/>
<dbReference type="PROSITE" id="PS51257">
    <property type="entry name" value="PROKAR_LIPOPROTEIN"/>
    <property type="match status" value="1"/>
</dbReference>
<evidence type="ECO:0000313" key="2">
    <source>
        <dbReference type="Proteomes" id="UP000029878"/>
    </source>
</evidence>